<dbReference type="Pfam" id="PF10018">
    <property type="entry name" value="Med4"/>
    <property type="match status" value="1"/>
</dbReference>
<comment type="subcellular location">
    <subcellularLocation>
        <location evidence="1 6">Nucleus</location>
    </subcellularLocation>
</comment>
<evidence type="ECO:0000313" key="9">
    <source>
        <dbReference type="Proteomes" id="UP001431209"/>
    </source>
</evidence>
<comment type="function">
    <text evidence="6">Component of the Mediator complex, a coactivator involved in the regulated transcription of nearly all RNA polymerase II-dependent genes. Mediator functions as a bridge to convey information from gene-specific regulatory proteins to the basal RNA polymerase II transcription machinery. Mediator is recruited to promoters by direct interactions with regulatory proteins and serves as a scaffold for the assembly of a functional preinitiation complex with RNA polymerase II and the general transcription factors.</text>
</comment>
<evidence type="ECO:0000256" key="6">
    <source>
        <dbReference type="RuleBase" id="RU364141"/>
    </source>
</evidence>
<dbReference type="Proteomes" id="UP001431209">
    <property type="component" value="Unassembled WGS sequence"/>
</dbReference>
<feature type="region of interest" description="Disordered" evidence="7">
    <location>
        <begin position="189"/>
        <end position="210"/>
    </location>
</feature>
<comment type="subunit">
    <text evidence="6">Component of the Mediator complex.</text>
</comment>
<keyword evidence="4 6" id="KW-0804">Transcription</keyword>
<comment type="similarity">
    <text evidence="2 6">Belongs to the Mediator complex subunit 4 family.</text>
</comment>
<evidence type="ECO:0000256" key="5">
    <source>
        <dbReference type="ARBA" id="ARBA00023242"/>
    </source>
</evidence>
<reference evidence="8 9" key="1">
    <citation type="submission" date="2024-03" db="EMBL/GenBank/DDBJ databases">
        <title>The Acrasis kona genome and developmental transcriptomes reveal deep origins of eukaryotic multicellular pathways.</title>
        <authorList>
            <person name="Sheikh S."/>
            <person name="Fu C.-J."/>
            <person name="Brown M.W."/>
            <person name="Baldauf S.L."/>
        </authorList>
    </citation>
    <scope>NUCLEOTIDE SEQUENCE [LARGE SCALE GENOMIC DNA]</scope>
    <source>
        <strain evidence="8 9">ATCC MYA-3509</strain>
    </source>
</reference>
<evidence type="ECO:0000256" key="2">
    <source>
        <dbReference type="ARBA" id="ARBA00009626"/>
    </source>
</evidence>
<sequence length="258" mass="28587">MSSIKQKINKVLADYASIYAELLREIVKSTKSLSDIGSGSQLEILDLQINTQKNTVSSLVAVMIEKDKELHLLLKELVVHQEFQSKIRSVRRLVEEKNSQLSNLSTTLEHIHSDLLTSLHDTSQTTKAMNTRKEVDLTDVTSYAHRISGTTSAPSMDQAALKSPPYPPPHVWSASLLYPKNRKAYEEKMKQSLTEEKKEPEPPSPAKFVASTATIPQVAYHAAPQRQAQQIAAPIELFGLNDASSDSESDSDSDSESD</sequence>
<keyword evidence="9" id="KW-1185">Reference proteome</keyword>
<evidence type="ECO:0000313" key="8">
    <source>
        <dbReference type="EMBL" id="KAL0476710.1"/>
    </source>
</evidence>
<dbReference type="InterPro" id="IPR019258">
    <property type="entry name" value="Mediator_Med4"/>
</dbReference>
<dbReference type="GO" id="GO:0070847">
    <property type="term" value="C:core mediator complex"/>
    <property type="evidence" value="ECO:0007669"/>
    <property type="project" value="TreeGrafter"/>
</dbReference>
<evidence type="ECO:0000256" key="7">
    <source>
        <dbReference type="SAM" id="MobiDB-lite"/>
    </source>
</evidence>
<evidence type="ECO:0000256" key="3">
    <source>
        <dbReference type="ARBA" id="ARBA00023015"/>
    </source>
</evidence>
<evidence type="ECO:0000256" key="4">
    <source>
        <dbReference type="ARBA" id="ARBA00023163"/>
    </source>
</evidence>
<keyword evidence="5 6" id="KW-0539">Nucleus</keyword>
<gene>
    <name evidence="6" type="primary">MED4</name>
    <name evidence="8" type="ORF">AKO1_006139</name>
</gene>
<dbReference type="PANTHER" id="PTHR13208">
    <property type="entry name" value="MEDIATOR OF RNA POLYMERASE II TRANSCRIPTION SUBUNIT 4"/>
    <property type="match status" value="1"/>
</dbReference>
<dbReference type="PANTHER" id="PTHR13208:SF2">
    <property type="entry name" value="MEDIATOR OF RNA POLYMERASE II TRANSCRIPTION SUBUNIT 4"/>
    <property type="match status" value="1"/>
</dbReference>
<dbReference type="GO" id="GO:0006357">
    <property type="term" value="P:regulation of transcription by RNA polymerase II"/>
    <property type="evidence" value="ECO:0007669"/>
    <property type="project" value="InterPro"/>
</dbReference>
<accession>A0AAW2YIE1</accession>
<name>A0AAW2YIE1_9EUKA</name>
<dbReference type="AlphaFoldDB" id="A0AAW2YIE1"/>
<comment type="caution">
    <text evidence="8">The sequence shown here is derived from an EMBL/GenBank/DDBJ whole genome shotgun (WGS) entry which is preliminary data.</text>
</comment>
<proteinExistence type="inferred from homology"/>
<organism evidence="8 9">
    <name type="scientific">Acrasis kona</name>
    <dbReference type="NCBI Taxonomy" id="1008807"/>
    <lineage>
        <taxon>Eukaryota</taxon>
        <taxon>Discoba</taxon>
        <taxon>Heterolobosea</taxon>
        <taxon>Tetramitia</taxon>
        <taxon>Eutetramitia</taxon>
        <taxon>Acrasidae</taxon>
        <taxon>Acrasis</taxon>
    </lineage>
</organism>
<dbReference type="GO" id="GO:0016592">
    <property type="term" value="C:mediator complex"/>
    <property type="evidence" value="ECO:0007669"/>
    <property type="project" value="InterPro"/>
</dbReference>
<keyword evidence="6" id="KW-0010">Activator</keyword>
<dbReference type="GO" id="GO:0003712">
    <property type="term" value="F:transcription coregulator activity"/>
    <property type="evidence" value="ECO:0007669"/>
    <property type="project" value="InterPro"/>
</dbReference>
<keyword evidence="3 6" id="KW-0805">Transcription regulation</keyword>
<feature type="compositionally biased region" description="Acidic residues" evidence="7">
    <location>
        <begin position="245"/>
        <end position="258"/>
    </location>
</feature>
<dbReference type="EMBL" id="JAOPGA020000078">
    <property type="protein sequence ID" value="KAL0476710.1"/>
    <property type="molecule type" value="Genomic_DNA"/>
</dbReference>
<feature type="compositionally biased region" description="Basic and acidic residues" evidence="7">
    <location>
        <begin position="189"/>
        <end position="201"/>
    </location>
</feature>
<feature type="region of interest" description="Disordered" evidence="7">
    <location>
        <begin position="235"/>
        <end position="258"/>
    </location>
</feature>
<evidence type="ECO:0000256" key="1">
    <source>
        <dbReference type="ARBA" id="ARBA00004123"/>
    </source>
</evidence>
<protein>
    <recommendedName>
        <fullName evidence="6">Mediator of RNA polymerase II transcription subunit 4</fullName>
    </recommendedName>
    <alternativeName>
        <fullName evidence="6">Mediator complex subunit 4</fullName>
    </alternativeName>
</protein>